<evidence type="ECO:0000259" key="2">
    <source>
        <dbReference type="PROSITE" id="PS00624"/>
    </source>
</evidence>
<feature type="domain" description="Glucose-methanol-choline oxidoreductase N-terminal" evidence="2">
    <location>
        <begin position="332"/>
        <end position="346"/>
    </location>
</feature>
<name>A0A1P8JQT2_9BURK</name>
<dbReference type="STRING" id="1842727.RD110_01770"/>
<dbReference type="PIRSF" id="PIRSF000137">
    <property type="entry name" value="Alcohol_oxidase"/>
    <property type="match status" value="1"/>
</dbReference>
<dbReference type="EMBL" id="CP019236">
    <property type="protein sequence ID" value="APW36089.1"/>
    <property type="molecule type" value="Genomic_DNA"/>
</dbReference>
<proteinExistence type="inferred from homology"/>
<dbReference type="InterPro" id="IPR007867">
    <property type="entry name" value="GMC_OxRtase_C"/>
</dbReference>
<dbReference type="Gene3D" id="3.30.560.10">
    <property type="entry name" value="Glucose Oxidase, domain 3"/>
    <property type="match status" value="1"/>
</dbReference>
<organism evidence="3 4">
    <name type="scientific">Rhodoferax koreensis</name>
    <dbReference type="NCBI Taxonomy" id="1842727"/>
    <lineage>
        <taxon>Bacteria</taxon>
        <taxon>Pseudomonadati</taxon>
        <taxon>Pseudomonadota</taxon>
        <taxon>Betaproteobacteria</taxon>
        <taxon>Burkholderiales</taxon>
        <taxon>Comamonadaceae</taxon>
        <taxon>Rhodoferax</taxon>
    </lineage>
</organism>
<dbReference type="InterPro" id="IPR036188">
    <property type="entry name" value="FAD/NAD-bd_sf"/>
</dbReference>
<dbReference type="PROSITE" id="PS00624">
    <property type="entry name" value="GMC_OXRED_2"/>
    <property type="match status" value="1"/>
</dbReference>
<evidence type="ECO:0000313" key="3">
    <source>
        <dbReference type="EMBL" id="APW36089.1"/>
    </source>
</evidence>
<comment type="similarity">
    <text evidence="1">Belongs to the GMC oxidoreductase family.</text>
</comment>
<dbReference type="GO" id="GO:0050660">
    <property type="term" value="F:flavin adenine dinucleotide binding"/>
    <property type="evidence" value="ECO:0007669"/>
    <property type="project" value="InterPro"/>
</dbReference>
<dbReference type="PANTHER" id="PTHR11552:SF213">
    <property type="entry name" value="DEHYDROGENASE, PUTATIVE-RELATED"/>
    <property type="match status" value="1"/>
</dbReference>
<dbReference type="Gene3D" id="3.50.50.60">
    <property type="entry name" value="FAD/NAD(P)-binding domain"/>
    <property type="match status" value="1"/>
</dbReference>
<dbReference type="InterPro" id="IPR012132">
    <property type="entry name" value="GMC_OxRdtase"/>
</dbReference>
<protein>
    <submittedName>
        <fullName evidence="3">Glucose-methanol-choline oxidoreductase</fullName>
    </submittedName>
</protein>
<dbReference type="InterPro" id="IPR000172">
    <property type="entry name" value="GMC_OxRdtase_N"/>
</dbReference>
<sequence length="635" mass="69121">MAHADGNPWDYVIVGSGAGGGTLAARLAEAGMHVFLLEAGGDACADGGPRLPDDYDVPGFHAFACENEAMRWDFQVRHYANETRQARDPKYDAGRHGVLYPRAATLGGCTAHNAMIFMRPHDSDWNHIAELTGDDSWRAPKMQRYFERVEACHHRPLWRALRRLGIDTTGHGWDGWLRSERALQRDGLGDEQMVGVVAETARAFTRSLANPLASALRWLRGGAGDPNARRWAWRSFARGSFEGLCYLPLSTAHGRRSGARERLLAAAARHPERLHIETDALATQVLFDAQGAACGVEYLKGPRLYKAHANVNPGPGERREVLARREVILCGGAFNTPQLLMLSGIGPAADLRRHAIALRAELPGVGHNLQDRYEVAVAHVMRRPWQLLEGATFSRGDAPWQRWNATHAGLYATSGAAIGLVRRSGTGSDAAEPDIFCMALPARFEGYRPGFSSVIRDHDDRLTWAVLKAHTVNRAGTVRLRSADPRDMPLVNFRYFEEGDDQAGHDLRAVVEAIRFVRRLTAPLLAAGVIAEECAPGPGVTSDEDLADYVRDTAWGHHASCSCPIGPVALGGVLGSDFTVHGVRGLRVVDASVFPRIPGFFIASAVYMAGEKAADAILQTAAQSGPPAHADVPRR</sequence>
<reference evidence="3 4" key="1">
    <citation type="submission" date="2017-01" db="EMBL/GenBank/DDBJ databases">
        <authorList>
            <person name="Mah S.A."/>
            <person name="Swanson W.J."/>
            <person name="Moy G.W."/>
            <person name="Vacquier V.D."/>
        </authorList>
    </citation>
    <scope>NUCLEOTIDE SEQUENCE [LARGE SCALE GENOMIC DNA]</scope>
    <source>
        <strain evidence="3 4">DCY110</strain>
    </source>
</reference>
<evidence type="ECO:0000313" key="4">
    <source>
        <dbReference type="Proteomes" id="UP000186609"/>
    </source>
</evidence>
<dbReference type="OrthoDB" id="9785276at2"/>
<evidence type="ECO:0000256" key="1">
    <source>
        <dbReference type="ARBA" id="ARBA00010790"/>
    </source>
</evidence>
<dbReference type="PANTHER" id="PTHR11552">
    <property type="entry name" value="GLUCOSE-METHANOL-CHOLINE GMC OXIDOREDUCTASE"/>
    <property type="match status" value="1"/>
</dbReference>
<dbReference type="AlphaFoldDB" id="A0A1P8JQT2"/>
<dbReference type="GO" id="GO:0016614">
    <property type="term" value="F:oxidoreductase activity, acting on CH-OH group of donors"/>
    <property type="evidence" value="ECO:0007669"/>
    <property type="project" value="InterPro"/>
</dbReference>
<dbReference type="RefSeq" id="WP_076196104.1">
    <property type="nucleotide sequence ID" value="NZ_CP019236.1"/>
</dbReference>
<accession>A0A1P8JQT2</accession>
<gene>
    <name evidence="3" type="ORF">RD110_01770</name>
</gene>
<dbReference type="Proteomes" id="UP000186609">
    <property type="component" value="Chromosome"/>
</dbReference>
<dbReference type="Pfam" id="PF05199">
    <property type="entry name" value="GMC_oxred_C"/>
    <property type="match status" value="1"/>
</dbReference>
<dbReference type="SUPFAM" id="SSF51905">
    <property type="entry name" value="FAD/NAD(P)-binding domain"/>
    <property type="match status" value="1"/>
</dbReference>
<dbReference type="Pfam" id="PF00732">
    <property type="entry name" value="GMC_oxred_N"/>
    <property type="match status" value="1"/>
</dbReference>
<keyword evidence="4" id="KW-1185">Reference proteome</keyword>
<dbReference type="SUPFAM" id="SSF54373">
    <property type="entry name" value="FAD-linked reductases, C-terminal domain"/>
    <property type="match status" value="1"/>
</dbReference>
<dbReference type="KEGG" id="rhy:RD110_01770"/>